<keyword evidence="1" id="KW-0732">Signal</keyword>
<evidence type="ECO:0000313" key="4">
    <source>
        <dbReference type="Proteomes" id="UP001562425"/>
    </source>
</evidence>
<dbReference type="Pfam" id="PF00147">
    <property type="entry name" value="Fibrinogen_C"/>
    <property type="match status" value="1"/>
</dbReference>
<dbReference type="InterPro" id="IPR050373">
    <property type="entry name" value="Fibrinogen_C-term_domain"/>
</dbReference>
<dbReference type="PROSITE" id="PS51406">
    <property type="entry name" value="FIBRINOGEN_C_2"/>
    <property type="match status" value="1"/>
</dbReference>
<reference evidence="3 4" key="1">
    <citation type="submission" date="2024-05" db="EMBL/GenBank/DDBJ databases">
        <title>Culex pipiens pipiens assembly and annotation.</title>
        <authorList>
            <person name="Alout H."/>
            <person name="Durand T."/>
        </authorList>
    </citation>
    <scope>NUCLEOTIDE SEQUENCE [LARGE SCALE GENOMIC DNA]</scope>
    <source>
        <strain evidence="3">HA-2024</strain>
        <tissue evidence="3">Whole body</tissue>
    </source>
</reference>
<accession>A0ABD1DJG9</accession>
<gene>
    <name evidence="3" type="ORF">pipiens_002152</name>
</gene>
<dbReference type="PANTHER" id="PTHR19143">
    <property type="entry name" value="FIBRINOGEN/TENASCIN/ANGIOPOEITIN"/>
    <property type="match status" value="1"/>
</dbReference>
<evidence type="ECO:0000259" key="2">
    <source>
        <dbReference type="PROSITE" id="PS51406"/>
    </source>
</evidence>
<dbReference type="InterPro" id="IPR014716">
    <property type="entry name" value="Fibrinogen_a/b/g_C_1"/>
</dbReference>
<dbReference type="InterPro" id="IPR036056">
    <property type="entry name" value="Fibrinogen-like_C"/>
</dbReference>
<name>A0ABD1DJG9_CULPP</name>
<dbReference type="Gene3D" id="3.90.215.10">
    <property type="entry name" value="Gamma Fibrinogen, chain A, domain 1"/>
    <property type="match status" value="1"/>
</dbReference>
<dbReference type="Proteomes" id="UP001562425">
    <property type="component" value="Unassembled WGS sequence"/>
</dbReference>
<feature type="chain" id="PRO_5044864641" description="Fibrinogen C-terminal domain-containing protein" evidence="1">
    <location>
        <begin position="22"/>
        <end position="305"/>
    </location>
</feature>
<dbReference type="CDD" id="cd00087">
    <property type="entry name" value="FReD"/>
    <property type="match status" value="1"/>
</dbReference>
<feature type="signal peptide" evidence="1">
    <location>
        <begin position="1"/>
        <end position="21"/>
    </location>
</feature>
<dbReference type="AlphaFoldDB" id="A0ABD1DJG9"/>
<dbReference type="SUPFAM" id="SSF56496">
    <property type="entry name" value="Fibrinogen C-terminal domain-like"/>
    <property type="match status" value="1"/>
</dbReference>
<dbReference type="InterPro" id="IPR002181">
    <property type="entry name" value="Fibrinogen_a/b/g_C_dom"/>
</dbReference>
<organism evidence="3 4">
    <name type="scientific">Culex pipiens pipiens</name>
    <name type="common">Northern house mosquito</name>
    <dbReference type="NCBI Taxonomy" id="38569"/>
    <lineage>
        <taxon>Eukaryota</taxon>
        <taxon>Metazoa</taxon>
        <taxon>Ecdysozoa</taxon>
        <taxon>Arthropoda</taxon>
        <taxon>Hexapoda</taxon>
        <taxon>Insecta</taxon>
        <taxon>Pterygota</taxon>
        <taxon>Neoptera</taxon>
        <taxon>Endopterygota</taxon>
        <taxon>Diptera</taxon>
        <taxon>Nematocera</taxon>
        <taxon>Culicoidea</taxon>
        <taxon>Culicidae</taxon>
        <taxon>Culicinae</taxon>
        <taxon>Culicini</taxon>
        <taxon>Culex</taxon>
        <taxon>Culex</taxon>
    </lineage>
</organism>
<feature type="domain" description="Fibrinogen C-terminal" evidence="2">
    <location>
        <begin position="87"/>
        <end position="303"/>
    </location>
</feature>
<keyword evidence="4" id="KW-1185">Reference proteome</keyword>
<dbReference type="PANTHER" id="PTHR19143:SF327">
    <property type="entry name" value="FI21813P1-RELATED"/>
    <property type="match status" value="1"/>
</dbReference>
<comment type="caution">
    <text evidence="3">The sequence shown here is derived from an EMBL/GenBank/DDBJ whole genome shotgun (WGS) entry which is preliminary data.</text>
</comment>
<proteinExistence type="predicted"/>
<protein>
    <recommendedName>
        <fullName evidence="2">Fibrinogen C-terminal domain-containing protein</fullName>
    </recommendedName>
</protein>
<evidence type="ECO:0000256" key="1">
    <source>
        <dbReference type="SAM" id="SignalP"/>
    </source>
</evidence>
<dbReference type="EMBL" id="JBEHCU010005426">
    <property type="protein sequence ID" value="KAL1399876.1"/>
    <property type="molecule type" value="Genomic_DNA"/>
</dbReference>
<evidence type="ECO:0000313" key="3">
    <source>
        <dbReference type="EMBL" id="KAL1399876.1"/>
    </source>
</evidence>
<dbReference type="SMART" id="SM00186">
    <property type="entry name" value="FBG"/>
    <property type="match status" value="1"/>
</dbReference>
<sequence>MSTLRAVLALLIFKASFESSAEKECGHICPRLEHLECLIDGPLTNLEKLSELFLESQRKTTHNEHLILEGVEQLKRQANTTSPSLLATPLETIHTCRKTYHSGQYLLQLRDKSAPIAVVCLHKHQLTGDGWLVIQQRVDGSENFFRNWVDYRDGFGNLSREFWLGLENIYHITNAAPHELLVEMVGFDNTFHYARYSSFEIGSEEEKYVLNKLGGYSGTAGDSLRAHLGMRFSTYDNDNDQAQSTDCAVTYIGAWWYDQCFADGANLNGKYENNGKYQSIIWLGMGRPMKSLKYVRMLLRETISK</sequence>